<evidence type="ECO:0000259" key="2">
    <source>
        <dbReference type="PROSITE" id="PS51704"/>
    </source>
</evidence>
<dbReference type="SUPFAM" id="SSF51695">
    <property type="entry name" value="PLC-like phosphodiesterases"/>
    <property type="match status" value="1"/>
</dbReference>
<evidence type="ECO:0000313" key="3">
    <source>
        <dbReference type="EMBL" id="GHJ89819.1"/>
    </source>
</evidence>
<comment type="caution">
    <text evidence="3">The sequence shown here is derived from an EMBL/GenBank/DDBJ whole genome shotgun (WGS) entry which is preliminary data.</text>
</comment>
<dbReference type="OrthoDB" id="1058301at2759"/>
<dbReference type="PANTHER" id="PTHR46211:SF14">
    <property type="entry name" value="GLYCEROPHOSPHODIESTER PHOSPHODIESTERASE"/>
    <property type="match status" value="1"/>
</dbReference>
<gene>
    <name evidence="3" type="ORF">NliqN6_6221</name>
</gene>
<proteinExistence type="predicted"/>
<dbReference type="AlphaFoldDB" id="A0A8H3TZ86"/>
<dbReference type="Pfam" id="PF03009">
    <property type="entry name" value="GDPD"/>
    <property type="match status" value="1"/>
</dbReference>
<reference evidence="3" key="1">
    <citation type="submission" date="2020-07" db="EMBL/GenBank/DDBJ databases">
        <title>Draft Genome Sequence of a Deep-Sea Yeast, Naganishia (Cryptococcus) liquefaciens strain N6.</title>
        <authorList>
            <person name="Han Y.W."/>
            <person name="Kajitani R."/>
            <person name="Morimoto H."/>
            <person name="Parhat M."/>
            <person name="Tsubouchi H."/>
            <person name="Bakenova O."/>
            <person name="Ogata M."/>
            <person name="Argunhan B."/>
            <person name="Aoki R."/>
            <person name="Kajiwara S."/>
            <person name="Itoh T."/>
            <person name="Iwasaki H."/>
        </authorList>
    </citation>
    <scope>NUCLEOTIDE SEQUENCE</scope>
    <source>
        <strain evidence="3">N6</strain>
    </source>
</reference>
<dbReference type="GO" id="GO:0006629">
    <property type="term" value="P:lipid metabolic process"/>
    <property type="evidence" value="ECO:0007669"/>
    <property type="project" value="InterPro"/>
</dbReference>
<dbReference type="PANTHER" id="PTHR46211">
    <property type="entry name" value="GLYCEROPHOSPHORYL DIESTER PHOSPHODIESTERASE"/>
    <property type="match status" value="1"/>
</dbReference>
<organism evidence="3 4">
    <name type="scientific">Naganishia liquefaciens</name>
    <dbReference type="NCBI Taxonomy" id="104408"/>
    <lineage>
        <taxon>Eukaryota</taxon>
        <taxon>Fungi</taxon>
        <taxon>Dikarya</taxon>
        <taxon>Basidiomycota</taxon>
        <taxon>Agaricomycotina</taxon>
        <taxon>Tremellomycetes</taxon>
        <taxon>Filobasidiales</taxon>
        <taxon>Filobasidiaceae</taxon>
        <taxon>Naganishia</taxon>
    </lineage>
</organism>
<keyword evidence="4" id="KW-1185">Reference proteome</keyword>
<evidence type="ECO:0000313" key="4">
    <source>
        <dbReference type="Proteomes" id="UP000620104"/>
    </source>
</evidence>
<dbReference type="InterPro" id="IPR017946">
    <property type="entry name" value="PLC-like_Pdiesterase_TIM-brl"/>
</dbReference>
<dbReference type="GO" id="GO:0008081">
    <property type="term" value="F:phosphoric diester hydrolase activity"/>
    <property type="evidence" value="ECO:0007669"/>
    <property type="project" value="InterPro"/>
</dbReference>
<feature type="domain" description="GP-PDE" evidence="2">
    <location>
        <begin position="33"/>
        <end position="355"/>
    </location>
</feature>
<name>A0A8H3TZ86_9TREE</name>
<evidence type="ECO:0000256" key="1">
    <source>
        <dbReference type="SAM" id="SignalP"/>
    </source>
</evidence>
<dbReference type="CDD" id="cd08567">
    <property type="entry name" value="GDPD_SpGDE_like"/>
    <property type="match status" value="1"/>
</dbReference>
<feature type="chain" id="PRO_5033989304" description="GP-PDE domain-containing protein" evidence="1">
    <location>
        <begin position="18"/>
        <end position="389"/>
    </location>
</feature>
<dbReference type="EMBL" id="BLZA01000049">
    <property type="protein sequence ID" value="GHJ89819.1"/>
    <property type="molecule type" value="Genomic_DNA"/>
</dbReference>
<dbReference type="Proteomes" id="UP000620104">
    <property type="component" value="Unassembled WGS sequence"/>
</dbReference>
<accession>A0A8H3TZ86</accession>
<sequence length="389" mass="42648">MLQSVFLASLAVSTALAVPVATPLKRWTYAKYFDLQGHRGGRGEHIENTLDSFAWGLIDGVTSLEMDTGLTKDGHLVVWHDESIDPTKCLDTAPAFPNDPFYPYVGKYIANLTLAQVKTLDCGSLRLNDFPLQLTLPGTKISTLPEMFDFVKCATDDEILFNIESKVDGDFRNLTRTPEDFVEAMVNVYTSLGPEIIDRVTHQSFDWRSLIISKQLLPSLRTSALCDDTTLYKPLSVGNDGNLTTHGKGPSNWLAGIDIDSFNGSTVAERVVQAAASIGADFISPVATAYASPVNDPALAGFIPFTNKTMVDAAHQHGLQIKPWTPNRLNLIKYLIDIGVDGVITDYPLLVRRYIEQRGDRALAPLGDVARVQKCLAEHIQLAPTNATI</sequence>
<dbReference type="PROSITE" id="PS51704">
    <property type="entry name" value="GP_PDE"/>
    <property type="match status" value="1"/>
</dbReference>
<dbReference type="InterPro" id="IPR030395">
    <property type="entry name" value="GP_PDE_dom"/>
</dbReference>
<protein>
    <recommendedName>
        <fullName evidence="2">GP-PDE domain-containing protein</fullName>
    </recommendedName>
</protein>
<feature type="signal peptide" evidence="1">
    <location>
        <begin position="1"/>
        <end position="17"/>
    </location>
</feature>
<keyword evidence="1" id="KW-0732">Signal</keyword>
<dbReference type="Gene3D" id="3.20.20.190">
    <property type="entry name" value="Phosphatidylinositol (PI) phosphodiesterase"/>
    <property type="match status" value="1"/>
</dbReference>